<gene>
    <name evidence="1" type="ORF">OW729_00655</name>
</gene>
<proteinExistence type="predicted"/>
<sequence>MSKDLIREFINTIEKQEDKKYLISTIAYSTAPTIAGEKPSSLVVFKNREIKNLYKYWELYKEEIRREIPLEFYELKHNENMVSVLFYNSEELIKILKEDKSIKFLQRFGYTEEMSLKESLNLLSQRYENVCPHEIGIFLGYPVDDVLEFTDCPNKQCLIMGYWKVYHDMEKAKDTFKRYDDAKVKVINLLIQDLDPFRV</sequence>
<accession>A0ABT4D788</accession>
<protein>
    <submittedName>
        <fullName evidence="1">DUF3793 family protein</fullName>
    </submittedName>
</protein>
<comment type="caution">
    <text evidence="1">The sequence shown here is derived from an EMBL/GenBank/DDBJ whole genome shotgun (WGS) entry which is preliminary data.</text>
</comment>
<keyword evidence="2" id="KW-1185">Reference proteome</keyword>
<dbReference type="Pfam" id="PF12672">
    <property type="entry name" value="DUF3793"/>
    <property type="match status" value="1"/>
</dbReference>
<dbReference type="RefSeq" id="WP_268059465.1">
    <property type="nucleotide sequence ID" value="NZ_JAPQFJ010000001.1"/>
</dbReference>
<organism evidence="1 2">
    <name type="scientific">Clostridium brassicae</name>
    <dbReference type="NCBI Taxonomy" id="2999072"/>
    <lineage>
        <taxon>Bacteria</taxon>
        <taxon>Bacillati</taxon>
        <taxon>Bacillota</taxon>
        <taxon>Clostridia</taxon>
        <taxon>Eubacteriales</taxon>
        <taxon>Clostridiaceae</taxon>
        <taxon>Clostridium</taxon>
    </lineage>
</organism>
<dbReference type="Proteomes" id="UP001144612">
    <property type="component" value="Unassembled WGS sequence"/>
</dbReference>
<evidence type="ECO:0000313" key="2">
    <source>
        <dbReference type="Proteomes" id="UP001144612"/>
    </source>
</evidence>
<evidence type="ECO:0000313" key="1">
    <source>
        <dbReference type="EMBL" id="MCY6957106.1"/>
    </source>
</evidence>
<dbReference type="EMBL" id="JAPQFJ010000001">
    <property type="protein sequence ID" value="MCY6957106.1"/>
    <property type="molecule type" value="Genomic_DNA"/>
</dbReference>
<reference evidence="1" key="1">
    <citation type="submission" date="2022-12" db="EMBL/GenBank/DDBJ databases">
        <title>Clostridium sp. nov., isolated from industrial wastewater.</title>
        <authorList>
            <person name="Jiayan W."/>
        </authorList>
    </citation>
    <scope>NUCLEOTIDE SEQUENCE</scope>
    <source>
        <strain evidence="1">ZC22-4</strain>
    </source>
</reference>
<name>A0ABT4D788_9CLOT</name>
<dbReference type="InterPro" id="IPR024523">
    <property type="entry name" value="DUF3793"/>
</dbReference>